<evidence type="ECO:0000313" key="3">
    <source>
        <dbReference type="Proteomes" id="UP000015104"/>
    </source>
</evidence>
<feature type="region of interest" description="Disordered" evidence="1">
    <location>
        <begin position="47"/>
        <end position="96"/>
    </location>
</feature>
<organism evidence="2 3">
    <name type="scientific">Tetranychus urticae</name>
    <name type="common">Two-spotted spider mite</name>
    <dbReference type="NCBI Taxonomy" id="32264"/>
    <lineage>
        <taxon>Eukaryota</taxon>
        <taxon>Metazoa</taxon>
        <taxon>Ecdysozoa</taxon>
        <taxon>Arthropoda</taxon>
        <taxon>Chelicerata</taxon>
        <taxon>Arachnida</taxon>
        <taxon>Acari</taxon>
        <taxon>Acariformes</taxon>
        <taxon>Trombidiformes</taxon>
        <taxon>Prostigmata</taxon>
        <taxon>Eleutherengona</taxon>
        <taxon>Raphignathae</taxon>
        <taxon>Tetranychoidea</taxon>
        <taxon>Tetranychidae</taxon>
        <taxon>Tetranychus</taxon>
    </lineage>
</organism>
<dbReference type="EMBL" id="CAEY01000696">
    <property type="status" value="NOT_ANNOTATED_CDS"/>
    <property type="molecule type" value="Genomic_DNA"/>
</dbReference>
<sequence>MIFDQQSVKNNKRLPKPCHLYELEKYLNLDAFFRQITRVVPDFNSTKSSNYEISSSSSSSASPNPSVADEPSPNEEPAPTPVTQINNAPTINPPTDLYSDEFMIDNVKKCNEDSILNTIVYDTTLPDTILQDEQSCESSDMQTPSVSDEINFSNQLSDDTFNTEGSRGSLLSQCASQPDQCVSEPTTLTQIKCVTAPTTPIGSRPNSPSLTPSYSKTKKCVKNKSSISREVNMTVKRRKVWIMIARKEIPRAQRKQTSSRKKLLATCRKISRMATNK</sequence>
<dbReference type="EnsemblMetazoa" id="tetur26g00710.1">
    <property type="protein sequence ID" value="tetur26g00710.1"/>
    <property type="gene ID" value="tetur26g00710"/>
</dbReference>
<feature type="compositionally biased region" description="Low complexity" evidence="1">
    <location>
        <begin position="47"/>
        <end position="66"/>
    </location>
</feature>
<dbReference type="KEGG" id="tut:107368339"/>
<gene>
    <name evidence="2" type="primary">107368339</name>
</gene>
<proteinExistence type="predicted"/>
<dbReference type="HOGENOM" id="CLU_1005856_0_0_1"/>
<evidence type="ECO:0000256" key="1">
    <source>
        <dbReference type="SAM" id="MobiDB-lite"/>
    </source>
</evidence>
<protein>
    <submittedName>
        <fullName evidence="2">Uncharacterized protein</fullName>
    </submittedName>
</protein>
<dbReference type="OMA" id="CRKISRM"/>
<dbReference type="Proteomes" id="UP000015104">
    <property type="component" value="Unassembled WGS sequence"/>
</dbReference>
<dbReference type="OrthoDB" id="448448at2759"/>
<name>T1KXM6_TETUR</name>
<reference evidence="2" key="2">
    <citation type="submission" date="2015-06" db="UniProtKB">
        <authorList>
            <consortium name="EnsemblMetazoa"/>
        </authorList>
    </citation>
    <scope>IDENTIFICATION</scope>
</reference>
<evidence type="ECO:0000313" key="2">
    <source>
        <dbReference type="EnsemblMetazoa" id="tetur26g00710.1"/>
    </source>
</evidence>
<dbReference type="AlphaFoldDB" id="T1KXM6"/>
<feature type="compositionally biased region" description="Polar residues" evidence="1">
    <location>
        <begin position="81"/>
        <end position="90"/>
    </location>
</feature>
<reference evidence="3" key="1">
    <citation type="submission" date="2011-08" db="EMBL/GenBank/DDBJ databases">
        <authorList>
            <person name="Rombauts S."/>
        </authorList>
    </citation>
    <scope>NUCLEOTIDE SEQUENCE</scope>
    <source>
        <strain evidence="3">London</strain>
    </source>
</reference>
<accession>T1KXM6</accession>
<keyword evidence="3" id="KW-1185">Reference proteome</keyword>